<dbReference type="InterPro" id="IPR028087">
    <property type="entry name" value="Tad_N"/>
</dbReference>
<dbReference type="InterPro" id="IPR036465">
    <property type="entry name" value="vWFA_dom_sf"/>
</dbReference>
<dbReference type="Proteomes" id="UP000052022">
    <property type="component" value="Unassembled WGS sequence"/>
</dbReference>
<dbReference type="AlphaFoldDB" id="A0A0P1G0I7"/>
<feature type="transmembrane region" description="Helical" evidence="1">
    <location>
        <begin position="32"/>
        <end position="53"/>
    </location>
</feature>
<dbReference type="OrthoDB" id="7522752at2"/>
<dbReference type="STRING" id="928856.SAMN04488049_10972"/>
<dbReference type="SUPFAM" id="SSF53300">
    <property type="entry name" value="vWA-like"/>
    <property type="match status" value="1"/>
</dbReference>
<evidence type="ECO:0000256" key="1">
    <source>
        <dbReference type="SAM" id="Phobius"/>
    </source>
</evidence>
<dbReference type="Pfam" id="PF13400">
    <property type="entry name" value="Tad"/>
    <property type="match status" value="1"/>
</dbReference>
<keyword evidence="1" id="KW-0812">Transmembrane</keyword>
<evidence type="ECO:0000313" key="4">
    <source>
        <dbReference type="Proteomes" id="UP000052022"/>
    </source>
</evidence>
<evidence type="ECO:0000313" key="3">
    <source>
        <dbReference type="EMBL" id="CUH75246.1"/>
    </source>
</evidence>
<dbReference type="EMBL" id="CYSD01000012">
    <property type="protein sequence ID" value="CUH75246.1"/>
    <property type="molecule type" value="Genomic_DNA"/>
</dbReference>
<keyword evidence="1" id="KW-0472">Membrane</keyword>
<feature type="domain" description="VWFA" evidence="2">
    <location>
        <begin position="161"/>
        <end position="212"/>
    </location>
</feature>
<dbReference type="InterPro" id="IPR002035">
    <property type="entry name" value="VWF_A"/>
</dbReference>
<keyword evidence="4" id="KW-1185">Reference proteome</keyword>
<proteinExistence type="predicted"/>
<gene>
    <name evidence="3" type="ORF">TRM7557_00289</name>
</gene>
<evidence type="ECO:0000259" key="2">
    <source>
        <dbReference type="PROSITE" id="PS50234"/>
    </source>
</evidence>
<reference evidence="3 4" key="1">
    <citation type="submission" date="2015-09" db="EMBL/GenBank/DDBJ databases">
        <authorList>
            <consortium name="Swine Surveillance"/>
        </authorList>
    </citation>
    <scope>NUCLEOTIDE SEQUENCE [LARGE SCALE GENOMIC DNA]</scope>
    <source>
        <strain evidence="3 4">CECT 7557</strain>
    </source>
</reference>
<dbReference type="Gene3D" id="3.40.50.410">
    <property type="entry name" value="von Willebrand factor, type A domain"/>
    <property type="match status" value="1"/>
</dbReference>
<protein>
    <submittedName>
        <fullName evidence="3">Flp pilus assembly protein TadG</fullName>
    </submittedName>
</protein>
<accession>A0A0P1G0I7</accession>
<name>A0A0P1G0I7_9RHOB</name>
<organism evidence="3 4">
    <name type="scientific">Tritonibacter multivorans</name>
    <dbReference type="NCBI Taxonomy" id="928856"/>
    <lineage>
        <taxon>Bacteria</taxon>
        <taxon>Pseudomonadati</taxon>
        <taxon>Pseudomonadota</taxon>
        <taxon>Alphaproteobacteria</taxon>
        <taxon>Rhodobacterales</taxon>
        <taxon>Paracoccaceae</taxon>
        <taxon>Tritonibacter</taxon>
    </lineage>
</organism>
<keyword evidence="1" id="KW-1133">Transmembrane helix</keyword>
<dbReference type="PROSITE" id="PS50234">
    <property type="entry name" value="VWFA"/>
    <property type="match status" value="1"/>
</dbReference>
<sequence>MIGRLKNSTALASLRRALPAGRFLRRFKDADGGVLAAPFIFMLLTMLAINGLGMDLVRHERDRAWLQNTLDRAVLAAADLDQPQTPAEVVLDYLSKAGLEEYYQEPIVETLPVGAVRPTSKKVTADVDMGFNNLWLNFTGSEEELPLTAHSVAIESIGKVEISMVLDVSGSMGSNNRLPNLKTAAKQFVETMEQNTEDGNLSISIVPYSTQVAMPQDFLDEYDVEIGNGLPGSYASAAADAKARSDARGWDYTNCVNFEASDFNTTALPSNQKYQRTMPFSVWGTTDYRTNDSRYVRDPVCTIHSDAPGRTALLFEDNVSTMQTYIDSFYAGENTSLDLGMKWGVALLDPSIQPKVAAVSENHADVIDPRFRDRPVPYNDTETLKVVVLMTDGQNTSQYYLKDDYRVGESDVWFDDDADVYSSYDEDNNRYYWHNVDIWADHPHGQQNSSTFICTTYYYSGGCYSGYYYNEVKSNDLENLTFEDLLAETSLPYMYSRLADEWMTWNAATNKWWYNAFGWYGRSTKDTRTRAICDAAKDEGIVVFTIGFEAPSGGQAVLEDCASSDAHYYDVEGLEIQDAFANIASTIRQLRLTE</sequence>